<keyword evidence="3" id="KW-1185">Reference proteome</keyword>
<dbReference type="AlphaFoldDB" id="A0A0M8P4Z2"/>
<keyword evidence="1" id="KW-0472">Membrane</keyword>
<evidence type="ECO:0000313" key="3">
    <source>
        <dbReference type="Proteomes" id="UP000037696"/>
    </source>
</evidence>
<feature type="transmembrane region" description="Helical" evidence="1">
    <location>
        <begin position="52"/>
        <end position="79"/>
    </location>
</feature>
<accession>A0A0M8P4Z2</accession>
<feature type="transmembrane region" description="Helical" evidence="1">
    <location>
        <begin position="91"/>
        <end position="111"/>
    </location>
</feature>
<keyword evidence="1" id="KW-1133">Transmembrane helix</keyword>
<evidence type="ECO:0000256" key="1">
    <source>
        <dbReference type="SAM" id="Phobius"/>
    </source>
</evidence>
<keyword evidence="1" id="KW-0812">Transmembrane</keyword>
<organism evidence="2 3">
    <name type="scientific">Penicillium nordicum</name>
    <dbReference type="NCBI Taxonomy" id="229535"/>
    <lineage>
        <taxon>Eukaryota</taxon>
        <taxon>Fungi</taxon>
        <taxon>Dikarya</taxon>
        <taxon>Ascomycota</taxon>
        <taxon>Pezizomycotina</taxon>
        <taxon>Eurotiomycetes</taxon>
        <taxon>Eurotiomycetidae</taxon>
        <taxon>Eurotiales</taxon>
        <taxon>Aspergillaceae</taxon>
        <taxon>Penicillium</taxon>
    </lineage>
</organism>
<sequence length="142" mass="15864">MEVVLTQRCVRSPQKPRLHYSPNPLIVWVQKVEIPLSHTLCLSHTHSLSHSLSLSSVICFFSFSLGIHTTLIPLNILYIHYNPDISISVSNVLSAFTPALAYLSASLLAAFPRVWSTHPWDSLRLTSLLLPFSSPLSLTVFI</sequence>
<name>A0A0M8P4Z2_9EURO</name>
<proteinExistence type="predicted"/>
<reference evidence="2 3" key="1">
    <citation type="submission" date="2015-08" db="EMBL/GenBank/DDBJ databases">
        <title>Genome sequencing of Penicillium nordicum.</title>
        <authorList>
            <person name="Nguyen H.D."/>
            <person name="Seifert K.A."/>
        </authorList>
    </citation>
    <scope>NUCLEOTIDE SEQUENCE [LARGE SCALE GENOMIC DNA]</scope>
    <source>
        <strain evidence="2 3">DAOMC 185683</strain>
    </source>
</reference>
<dbReference type="Proteomes" id="UP000037696">
    <property type="component" value="Unassembled WGS sequence"/>
</dbReference>
<dbReference type="EMBL" id="LHQQ01000042">
    <property type="protein sequence ID" value="KOS45526.1"/>
    <property type="molecule type" value="Genomic_DNA"/>
</dbReference>
<protein>
    <submittedName>
        <fullName evidence="2">Uncharacterized protein</fullName>
    </submittedName>
</protein>
<gene>
    <name evidence="2" type="ORF">ACN38_g3537</name>
</gene>
<comment type="caution">
    <text evidence="2">The sequence shown here is derived from an EMBL/GenBank/DDBJ whole genome shotgun (WGS) entry which is preliminary data.</text>
</comment>
<evidence type="ECO:0000313" key="2">
    <source>
        <dbReference type="EMBL" id="KOS45526.1"/>
    </source>
</evidence>